<evidence type="ECO:0000313" key="1">
    <source>
        <dbReference type="EMBL" id="OCH85285.1"/>
    </source>
</evidence>
<dbReference type="Proteomes" id="UP000250043">
    <property type="component" value="Unassembled WGS sequence"/>
</dbReference>
<gene>
    <name evidence="1" type="ORF">OBBRIDRAFT_839079</name>
</gene>
<name>A0A8E2DEV6_9APHY</name>
<dbReference type="EMBL" id="KV722595">
    <property type="protein sequence ID" value="OCH85285.1"/>
    <property type="molecule type" value="Genomic_DNA"/>
</dbReference>
<proteinExistence type="predicted"/>
<dbReference type="AlphaFoldDB" id="A0A8E2DEV6"/>
<reference evidence="1 2" key="1">
    <citation type="submission" date="2016-07" db="EMBL/GenBank/DDBJ databases">
        <title>Draft genome of the white-rot fungus Obba rivulosa 3A-2.</title>
        <authorList>
            <consortium name="DOE Joint Genome Institute"/>
            <person name="Miettinen O."/>
            <person name="Riley R."/>
            <person name="Acob R."/>
            <person name="Barry K."/>
            <person name="Cullen D."/>
            <person name="De Vries R."/>
            <person name="Hainaut M."/>
            <person name="Hatakka A."/>
            <person name="Henrissat B."/>
            <person name="Hilden K."/>
            <person name="Kuo R."/>
            <person name="Labutti K."/>
            <person name="Lipzen A."/>
            <person name="Makela M.R."/>
            <person name="Sandor L."/>
            <person name="Spatafora J.W."/>
            <person name="Grigoriev I.V."/>
            <person name="Hibbett D.S."/>
        </authorList>
    </citation>
    <scope>NUCLEOTIDE SEQUENCE [LARGE SCALE GENOMIC DNA]</scope>
    <source>
        <strain evidence="1 2">3A-2</strain>
    </source>
</reference>
<accession>A0A8E2DEV6</accession>
<sequence length="174" mass="18818">MDLNKDLYDCKLSLQGPGRRLASVHRAWQRPPSHLIGDLTPPPQMPSSVIVIADAPCASAAAPAPSPLTHRAPRVRITSGWHEHPRHERRHGHAGLVRIGLVVAVHLRAAAGGRARCVSPTWSVVQCVRERGLAEAWGGTGADKRMRDGRHTCTNMGTLEGADLTHKAECRPPS</sequence>
<organism evidence="1 2">
    <name type="scientific">Obba rivulosa</name>
    <dbReference type="NCBI Taxonomy" id="1052685"/>
    <lineage>
        <taxon>Eukaryota</taxon>
        <taxon>Fungi</taxon>
        <taxon>Dikarya</taxon>
        <taxon>Basidiomycota</taxon>
        <taxon>Agaricomycotina</taxon>
        <taxon>Agaricomycetes</taxon>
        <taxon>Polyporales</taxon>
        <taxon>Gelatoporiaceae</taxon>
        <taxon>Obba</taxon>
    </lineage>
</organism>
<evidence type="ECO:0000313" key="2">
    <source>
        <dbReference type="Proteomes" id="UP000250043"/>
    </source>
</evidence>
<protein>
    <submittedName>
        <fullName evidence="1">Uncharacterized protein</fullName>
    </submittedName>
</protein>
<keyword evidence="2" id="KW-1185">Reference proteome</keyword>